<protein>
    <submittedName>
        <fullName evidence="1">Uncharacterized protein</fullName>
    </submittedName>
</protein>
<sequence>MVAGSKELAAAMAPVTRPRWSVLPAPPRRLRWPPPPPAGIAAVCFGYRRTVTHLSPPLQLY</sequence>
<evidence type="ECO:0000313" key="1">
    <source>
        <dbReference type="EMBL" id="BAD67786.1"/>
    </source>
</evidence>
<accession>Q5VRY9</accession>
<reference evidence="1" key="1">
    <citation type="journal article" date="2002" name="Nature">
        <title>The genome sequence and structure of rice chromosome 1.</title>
        <authorList>
            <person name="Sasaki T."/>
            <person name="Matsumoto T."/>
            <person name="Yamamoto K."/>
            <person name="Sakata K."/>
            <person name="Baba T."/>
            <person name="Katayose Y."/>
            <person name="Wu J."/>
            <person name="Niimura Y."/>
            <person name="Cheng Z."/>
            <person name="Nagamura Y."/>
            <person name="Antonio B.A."/>
            <person name="Kanamori H."/>
            <person name="Hosokawa S."/>
            <person name="Masukawa M."/>
            <person name="Arikawa K."/>
            <person name="Chiden Y."/>
            <person name="Hayashi M."/>
            <person name="Okamoto M."/>
            <person name="Ando T."/>
            <person name="Aoki H."/>
            <person name="Arita K."/>
            <person name="Hamada M."/>
            <person name="Harada C."/>
            <person name="Hijishita S."/>
            <person name="Honda M."/>
            <person name="Ichikawa Y."/>
            <person name="Idonuma A."/>
            <person name="Iijima M."/>
            <person name="Ikeda M."/>
            <person name="Ikeno M."/>
            <person name="Itoh S."/>
            <person name="Itoh T."/>
            <person name="Itoh Y."/>
            <person name="Itoh Y."/>
            <person name="Iwabuchi A."/>
            <person name="Kamiya K."/>
            <person name="Karasawa W."/>
            <person name="Katagiri S."/>
            <person name="Kikuta A."/>
            <person name="Kobayashi N."/>
            <person name="Kono I."/>
            <person name="Machita K."/>
            <person name="Maehara T."/>
            <person name="Mizuno H."/>
            <person name="Mizubayashi T."/>
            <person name="Mukai Y."/>
            <person name="Nagasaki H."/>
            <person name="Nakashima M."/>
            <person name="Nakama Y."/>
            <person name="Nakamichi Y."/>
            <person name="Nakamura M."/>
            <person name="Namiki N."/>
            <person name="Negishi M."/>
            <person name="Ohta I."/>
            <person name="Ono N."/>
            <person name="Saji S."/>
            <person name="Sakai K."/>
            <person name="Shibata M."/>
            <person name="Shimokawa T."/>
            <person name="Shomura A."/>
            <person name="Song J."/>
            <person name="Takazaki Y."/>
            <person name="Terasawa K."/>
            <person name="Tsuji K."/>
            <person name="Waki K."/>
            <person name="Yamagata H."/>
            <person name="Yamane H."/>
            <person name="Yoshiki S."/>
            <person name="Yoshihara R."/>
            <person name="Yukawa K."/>
            <person name="Zhong H."/>
            <person name="Iwama H."/>
            <person name="Endo T."/>
            <person name="Ito H."/>
            <person name="Hahn J.H."/>
            <person name="Kim H.I."/>
            <person name="Eun M.Y."/>
            <person name="Yano M."/>
            <person name="Jiang J."/>
            <person name="Gojobori T."/>
        </authorList>
    </citation>
    <scope>NUCLEOTIDE SEQUENCE [LARGE SCALE GENOMIC DNA]</scope>
</reference>
<dbReference type="EMBL" id="AP002484">
    <property type="protein sequence ID" value="BAD67786.1"/>
    <property type="molecule type" value="Genomic_DNA"/>
</dbReference>
<organism evidence="1">
    <name type="scientific">Oryza sativa subsp. japonica</name>
    <name type="common">Rice</name>
    <dbReference type="NCBI Taxonomy" id="39947"/>
    <lineage>
        <taxon>Eukaryota</taxon>
        <taxon>Viridiplantae</taxon>
        <taxon>Streptophyta</taxon>
        <taxon>Embryophyta</taxon>
        <taxon>Tracheophyta</taxon>
        <taxon>Spermatophyta</taxon>
        <taxon>Magnoliopsida</taxon>
        <taxon>Liliopsida</taxon>
        <taxon>Poales</taxon>
        <taxon>Poaceae</taxon>
        <taxon>BOP clade</taxon>
        <taxon>Oryzoideae</taxon>
        <taxon>Oryzeae</taxon>
        <taxon>Oryzinae</taxon>
        <taxon>Oryza</taxon>
        <taxon>Oryza sativa</taxon>
    </lineage>
</organism>
<proteinExistence type="predicted"/>
<name>Q5VRY9_ORYSJ</name>
<gene>
    <name evidence="1" type="primary">P0489A01.7</name>
</gene>
<dbReference type="Proteomes" id="UP000817658">
    <property type="component" value="Chromosome 1"/>
</dbReference>
<dbReference type="AlphaFoldDB" id="Q5VRY9"/>